<dbReference type="InterPro" id="IPR012318">
    <property type="entry name" value="HTH_CRP"/>
</dbReference>
<keyword evidence="1" id="KW-0805">Transcription regulation</keyword>
<dbReference type="InterPro" id="IPR000595">
    <property type="entry name" value="cNMP-bd_dom"/>
</dbReference>
<dbReference type="PANTHER" id="PTHR24567:SF74">
    <property type="entry name" value="HTH-TYPE TRANSCRIPTIONAL REGULATOR ARCR"/>
    <property type="match status" value="1"/>
</dbReference>
<evidence type="ECO:0000256" key="3">
    <source>
        <dbReference type="ARBA" id="ARBA00023163"/>
    </source>
</evidence>
<dbReference type="PROSITE" id="PS51063">
    <property type="entry name" value="HTH_CRP_2"/>
    <property type="match status" value="1"/>
</dbReference>
<dbReference type="OrthoDB" id="114682at2"/>
<dbReference type="InterPro" id="IPR036388">
    <property type="entry name" value="WH-like_DNA-bd_sf"/>
</dbReference>
<evidence type="ECO:0000259" key="4">
    <source>
        <dbReference type="PROSITE" id="PS50042"/>
    </source>
</evidence>
<dbReference type="SMART" id="SM00100">
    <property type="entry name" value="cNMP"/>
    <property type="match status" value="1"/>
</dbReference>
<dbReference type="InterPro" id="IPR036390">
    <property type="entry name" value="WH_DNA-bd_sf"/>
</dbReference>
<dbReference type="SUPFAM" id="SSF51206">
    <property type="entry name" value="cAMP-binding domain-like"/>
    <property type="match status" value="1"/>
</dbReference>
<dbReference type="InterPro" id="IPR050397">
    <property type="entry name" value="Env_Response_Regulators"/>
</dbReference>
<dbReference type="SMART" id="SM00419">
    <property type="entry name" value="HTH_CRP"/>
    <property type="match status" value="1"/>
</dbReference>
<feature type="domain" description="HTH crp-type" evidence="5">
    <location>
        <begin position="218"/>
        <end position="292"/>
    </location>
</feature>
<sequence>MDASSGELNDAFAGPLGILASPVACQGRTGDSGTVEATGPIERERNMTMADIQISVEEQTKPKHTNRSSPLGCAACANRRPGWFCSLGSAVLADLELATSTISLPSQASLFTQGEDARCLYLICSGYLKLTAGRPEDRHMIVRVAGPGSMLGLYAVLSHGVYEVTAESLTPAQLRPVERERFLSFLRNHKEAQLRAVQCICQEYRFALQDACRIALAETVAARLARLLTELAHQIGEHTETGEYRFPLLLTHEEMASMTCTTRETVTRTLGQFRKEGWISIEESMVTLHHPGKLQGLL</sequence>
<protein>
    <recommendedName>
        <fullName evidence="8">Transcriptional regulator, Crp/Fnr family</fullName>
    </recommendedName>
</protein>
<dbReference type="Pfam" id="PF13545">
    <property type="entry name" value="HTH_Crp_2"/>
    <property type="match status" value="1"/>
</dbReference>
<dbReference type="InterPro" id="IPR018490">
    <property type="entry name" value="cNMP-bd_dom_sf"/>
</dbReference>
<keyword evidence="3" id="KW-0804">Transcription</keyword>
<dbReference type="Pfam" id="PF00027">
    <property type="entry name" value="cNMP_binding"/>
    <property type="match status" value="1"/>
</dbReference>
<keyword evidence="2" id="KW-0238">DNA-binding</keyword>
<dbReference type="GO" id="GO:0003677">
    <property type="term" value="F:DNA binding"/>
    <property type="evidence" value="ECO:0007669"/>
    <property type="project" value="UniProtKB-KW"/>
</dbReference>
<organism evidence="6 7">
    <name type="scientific">Candidatus Sulfuritelmatomonas gaucii</name>
    <dbReference type="NCBI Taxonomy" id="2043161"/>
    <lineage>
        <taxon>Bacteria</taxon>
        <taxon>Pseudomonadati</taxon>
        <taxon>Acidobacteriota</taxon>
        <taxon>Terriglobia</taxon>
        <taxon>Terriglobales</taxon>
        <taxon>Acidobacteriaceae</taxon>
        <taxon>Candidatus Sulfuritelmatomonas</taxon>
    </lineage>
</organism>
<proteinExistence type="predicted"/>
<accession>A0A2N9M0R3</accession>
<evidence type="ECO:0000313" key="6">
    <source>
        <dbReference type="EMBL" id="SPE29043.1"/>
    </source>
</evidence>
<feature type="domain" description="Cyclic nucleotide-binding" evidence="4">
    <location>
        <begin position="83"/>
        <end position="203"/>
    </location>
</feature>
<evidence type="ECO:0000313" key="7">
    <source>
        <dbReference type="Proteomes" id="UP000239735"/>
    </source>
</evidence>
<evidence type="ECO:0000259" key="5">
    <source>
        <dbReference type="PROSITE" id="PS51063"/>
    </source>
</evidence>
<evidence type="ECO:0008006" key="8">
    <source>
        <dbReference type="Google" id="ProtNLM"/>
    </source>
</evidence>
<gene>
    <name evidence="6" type="ORF">SBA5_70133</name>
</gene>
<dbReference type="Gene3D" id="2.60.120.10">
    <property type="entry name" value="Jelly Rolls"/>
    <property type="match status" value="1"/>
</dbReference>
<dbReference type="Proteomes" id="UP000239735">
    <property type="component" value="Unassembled WGS sequence"/>
</dbReference>
<dbReference type="SUPFAM" id="SSF46785">
    <property type="entry name" value="Winged helix' DNA-binding domain"/>
    <property type="match status" value="1"/>
</dbReference>
<evidence type="ECO:0000256" key="1">
    <source>
        <dbReference type="ARBA" id="ARBA00023015"/>
    </source>
</evidence>
<dbReference type="GO" id="GO:0005829">
    <property type="term" value="C:cytosol"/>
    <property type="evidence" value="ECO:0007669"/>
    <property type="project" value="TreeGrafter"/>
</dbReference>
<dbReference type="GO" id="GO:0003700">
    <property type="term" value="F:DNA-binding transcription factor activity"/>
    <property type="evidence" value="ECO:0007669"/>
    <property type="project" value="TreeGrafter"/>
</dbReference>
<dbReference type="AlphaFoldDB" id="A0A2N9M0R3"/>
<dbReference type="InterPro" id="IPR014710">
    <property type="entry name" value="RmlC-like_jellyroll"/>
</dbReference>
<dbReference type="PANTHER" id="PTHR24567">
    <property type="entry name" value="CRP FAMILY TRANSCRIPTIONAL REGULATORY PROTEIN"/>
    <property type="match status" value="1"/>
</dbReference>
<reference evidence="7" key="1">
    <citation type="submission" date="2018-02" db="EMBL/GenBank/DDBJ databases">
        <authorList>
            <person name="Hausmann B."/>
        </authorList>
    </citation>
    <scope>NUCLEOTIDE SEQUENCE [LARGE SCALE GENOMIC DNA]</scope>
    <source>
        <strain evidence="7">Peat soil MAG SbA5</strain>
    </source>
</reference>
<dbReference type="CDD" id="cd00038">
    <property type="entry name" value="CAP_ED"/>
    <property type="match status" value="1"/>
</dbReference>
<dbReference type="EMBL" id="OKRB01000130">
    <property type="protein sequence ID" value="SPE29043.1"/>
    <property type="molecule type" value="Genomic_DNA"/>
</dbReference>
<name>A0A2N9M0R3_9BACT</name>
<dbReference type="PROSITE" id="PS50042">
    <property type="entry name" value="CNMP_BINDING_3"/>
    <property type="match status" value="1"/>
</dbReference>
<dbReference type="Gene3D" id="1.10.10.10">
    <property type="entry name" value="Winged helix-like DNA-binding domain superfamily/Winged helix DNA-binding domain"/>
    <property type="match status" value="1"/>
</dbReference>
<dbReference type="CDD" id="cd00092">
    <property type="entry name" value="HTH_CRP"/>
    <property type="match status" value="1"/>
</dbReference>
<evidence type="ECO:0000256" key="2">
    <source>
        <dbReference type="ARBA" id="ARBA00023125"/>
    </source>
</evidence>